<reference evidence="4 5" key="1">
    <citation type="journal article" date="2015" name="Genome Biol. Evol.">
        <title>Functionally Structured Genomes in Lactobacillus kunkeei Colonizing the Honey Crop and Food Products of Honeybees and Stingless Bees.</title>
        <authorList>
            <person name="Tamarit D."/>
            <person name="Ellegaard K.M."/>
            <person name="Wikander J."/>
            <person name="Olofsson T."/>
            <person name="Vasquez A."/>
            <person name="Andersson S.G."/>
        </authorList>
    </citation>
    <scope>NUCLEOTIDE SEQUENCE [LARGE SCALE GENOMIC DNA]</scope>
    <source>
        <strain evidence="4 5">LAko</strain>
    </source>
</reference>
<keyword evidence="5" id="KW-1185">Reference proteome</keyword>
<organism evidence="4 5">
    <name type="scientific">Apilactobacillus kunkeei</name>
    <dbReference type="NCBI Taxonomy" id="148814"/>
    <lineage>
        <taxon>Bacteria</taxon>
        <taxon>Bacillati</taxon>
        <taxon>Bacillota</taxon>
        <taxon>Bacilli</taxon>
        <taxon>Lactobacillales</taxon>
        <taxon>Lactobacillaceae</taxon>
        <taxon>Apilactobacillus</taxon>
    </lineage>
</organism>
<name>A0A0M9DDY0_9LACO</name>
<dbReference type="InterPro" id="IPR050624">
    <property type="entry name" value="HTH-type_Tx_Regulator"/>
</dbReference>
<evidence type="ECO:0000256" key="2">
    <source>
        <dbReference type="PROSITE-ProRule" id="PRU00335"/>
    </source>
</evidence>
<protein>
    <submittedName>
        <fullName evidence="4">Putative transcriptional regulator</fullName>
    </submittedName>
</protein>
<dbReference type="AlphaFoldDB" id="A0A0M9DDY0"/>
<dbReference type="GO" id="GO:0003677">
    <property type="term" value="F:DNA binding"/>
    <property type="evidence" value="ECO:0007669"/>
    <property type="project" value="UniProtKB-UniRule"/>
</dbReference>
<dbReference type="InterPro" id="IPR001647">
    <property type="entry name" value="HTH_TetR"/>
</dbReference>
<evidence type="ECO:0000313" key="4">
    <source>
        <dbReference type="EMBL" id="KOY77070.1"/>
    </source>
</evidence>
<feature type="domain" description="HTH tetR-type" evidence="3">
    <location>
        <begin position="19"/>
        <end position="79"/>
    </location>
</feature>
<dbReference type="Gene3D" id="1.10.357.10">
    <property type="entry name" value="Tetracycline Repressor, domain 2"/>
    <property type="match status" value="1"/>
</dbReference>
<evidence type="ECO:0000256" key="1">
    <source>
        <dbReference type="ARBA" id="ARBA00023125"/>
    </source>
</evidence>
<evidence type="ECO:0000313" key="5">
    <source>
        <dbReference type="Proteomes" id="UP000037778"/>
    </source>
</evidence>
<dbReference type="EMBL" id="JXCY01000002">
    <property type="protein sequence ID" value="KOY77070.1"/>
    <property type="molecule type" value="Genomic_DNA"/>
</dbReference>
<dbReference type="InterPro" id="IPR009057">
    <property type="entry name" value="Homeodomain-like_sf"/>
</dbReference>
<dbReference type="PANTHER" id="PTHR43479:SF11">
    <property type="entry name" value="ACREF_ENVCD OPERON REPRESSOR-RELATED"/>
    <property type="match status" value="1"/>
</dbReference>
<dbReference type="InterPro" id="IPR023772">
    <property type="entry name" value="DNA-bd_HTH_TetR-type_CS"/>
</dbReference>
<dbReference type="RefSeq" id="WP_053791381.1">
    <property type="nucleotide sequence ID" value="NZ_JXCY01000002.1"/>
</dbReference>
<dbReference type="Proteomes" id="UP000037778">
    <property type="component" value="Unassembled WGS sequence"/>
</dbReference>
<dbReference type="PATRIC" id="fig|148814.8.peg.170"/>
<gene>
    <name evidence="4" type="ORF">RZ71_09760</name>
</gene>
<keyword evidence="1 2" id="KW-0238">DNA-binding</keyword>
<feature type="DNA-binding region" description="H-T-H motif" evidence="2">
    <location>
        <begin position="42"/>
        <end position="61"/>
    </location>
</feature>
<comment type="caution">
    <text evidence="4">The sequence shown here is derived from an EMBL/GenBank/DDBJ whole genome shotgun (WGS) entry which is preliminary data.</text>
</comment>
<dbReference type="PRINTS" id="PR00455">
    <property type="entry name" value="HTHTETR"/>
</dbReference>
<dbReference type="Pfam" id="PF00440">
    <property type="entry name" value="TetR_N"/>
    <property type="match status" value="1"/>
</dbReference>
<dbReference type="PANTHER" id="PTHR43479">
    <property type="entry name" value="ACREF/ENVCD OPERON REPRESSOR-RELATED"/>
    <property type="match status" value="1"/>
</dbReference>
<proteinExistence type="predicted"/>
<sequence length="213" mass="24592">MEQSNYTSFNDWLENSKMPNGKRKVLKSAIKLFSQNGYQSTSTSSIAKDCDLSEATVFKHFKNKKELLDTIITPIINTLAPSFSQQFVESVGKHTLKIDEMIEYIITDRFHFIEENHQMISIMISQLLIDDELKNQLEEIMLPKLSFIIDKANELMKQDDSVSDDVSAEELFRTISGQLLISTVIEFKFPSDDWDTEKQIQSMLKVCKKVIHK</sequence>
<dbReference type="PROSITE" id="PS01081">
    <property type="entry name" value="HTH_TETR_1"/>
    <property type="match status" value="1"/>
</dbReference>
<dbReference type="SUPFAM" id="SSF46689">
    <property type="entry name" value="Homeodomain-like"/>
    <property type="match status" value="1"/>
</dbReference>
<evidence type="ECO:0000259" key="3">
    <source>
        <dbReference type="PROSITE" id="PS50977"/>
    </source>
</evidence>
<accession>A0A0M9DDY0</accession>
<dbReference type="PROSITE" id="PS50977">
    <property type="entry name" value="HTH_TETR_2"/>
    <property type="match status" value="1"/>
</dbReference>